<dbReference type="PANTHER" id="PTHR14490">
    <property type="entry name" value="ZINC FINGER, ZZ TYPE"/>
    <property type="match status" value="1"/>
</dbReference>
<feature type="compositionally biased region" description="Acidic residues" evidence="3">
    <location>
        <begin position="409"/>
        <end position="419"/>
    </location>
</feature>
<comment type="similarity">
    <text evidence="1">Belongs to the KRI1 family.</text>
</comment>
<feature type="compositionally biased region" description="Acidic residues" evidence="3">
    <location>
        <begin position="36"/>
        <end position="58"/>
    </location>
</feature>
<dbReference type="Pfam" id="PF12936">
    <property type="entry name" value="Kri1_C"/>
    <property type="match status" value="1"/>
</dbReference>
<evidence type="ECO:0000256" key="2">
    <source>
        <dbReference type="ARBA" id="ARBA00017294"/>
    </source>
</evidence>
<evidence type="ECO:0000313" key="6">
    <source>
        <dbReference type="Proteomes" id="UP001369086"/>
    </source>
</evidence>
<dbReference type="Proteomes" id="UP001369086">
    <property type="component" value="Unassembled WGS sequence"/>
</dbReference>
<feature type="compositionally biased region" description="Basic and acidic residues" evidence="3">
    <location>
        <begin position="603"/>
        <end position="612"/>
    </location>
</feature>
<feature type="compositionally biased region" description="Acidic residues" evidence="3">
    <location>
        <begin position="131"/>
        <end position="140"/>
    </location>
</feature>
<evidence type="ECO:0000256" key="3">
    <source>
        <dbReference type="SAM" id="MobiDB-lite"/>
    </source>
</evidence>
<feature type="compositionally biased region" description="Acidic residues" evidence="3">
    <location>
        <begin position="427"/>
        <end position="436"/>
    </location>
</feature>
<dbReference type="InterPro" id="IPR024626">
    <property type="entry name" value="Kri1-like_C"/>
</dbReference>
<evidence type="ECO:0000256" key="1">
    <source>
        <dbReference type="ARBA" id="ARBA00007473"/>
    </source>
</evidence>
<comment type="caution">
    <text evidence="5">The sequence shown here is derived from an EMBL/GenBank/DDBJ whole genome shotgun (WGS) entry which is preliminary data.</text>
</comment>
<feature type="compositionally biased region" description="Basic and acidic residues" evidence="3">
    <location>
        <begin position="667"/>
        <end position="679"/>
    </location>
</feature>
<evidence type="ECO:0000259" key="4">
    <source>
        <dbReference type="Pfam" id="PF12936"/>
    </source>
</evidence>
<accession>A0ABR0Y8W1</accession>
<feature type="region of interest" description="Disordered" evidence="3">
    <location>
        <begin position="601"/>
        <end position="715"/>
    </location>
</feature>
<feature type="compositionally biased region" description="Basic and acidic residues" evidence="3">
    <location>
        <begin position="314"/>
        <end position="329"/>
    </location>
</feature>
<gene>
    <name evidence="5" type="ORF">HHUSO_G32782</name>
</gene>
<feature type="region of interest" description="Disordered" evidence="3">
    <location>
        <begin position="27"/>
        <end position="63"/>
    </location>
</feature>
<feature type="compositionally biased region" description="Basic residues" evidence="3">
    <location>
        <begin position="685"/>
        <end position="703"/>
    </location>
</feature>
<feature type="region of interest" description="Disordered" evidence="3">
    <location>
        <begin position="313"/>
        <end position="341"/>
    </location>
</feature>
<feature type="region of interest" description="Disordered" evidence="3">
    <location>
        <begin position="85"/>
        <end position="150"/>
    </location>
</feature>
<feature type="compositionally biased region" description="Basic and acidic residues" evidence="3">
    <location>
        <begin position="106"/>
        <end position="130"/>
    </location>
</feature>
<sequence length="755" mass="89272">MSVKSELKINQKFAERYEKYRQKEELQRLKDRYGDCEEEEEEEESSPDSDDDEESEVEIDPKLERDFYRTLSLLKKKDPKIYQTDTQFYSKEDRPSTSEGEQGTQQRKDKPMFLKDYERKVILERGGKYADEEEESDDEEAAKRRERAALPSYIQEQKAIKESFRKFVEDSEEDDEKDEGFQLLTRRTKTQEEKDREEEDYLNWLKGQKDLEGKEDLQDLRYLHDYWNDPSLDDGEKFLRDYMLNKGYLEGSEEEHRIPTYDEIVQEEVEDSSDEGESFLNQQEDFERRYNFRFEEPDAELIKTYPRTIATSVRTKDERRKRKREEIKERKKKEKAQKHEELKQLKNLKRRAVLEKLQTLRELTGNETVGFREGDLEGDFDPQQHDQLMQKFFGDEYYGAGEEEKPQFDEEEGLDEDWNWDNWTGNEEAEAGEGEGEGGTYAPNCEDPDFIMDADYDPSQQRSSSKKNKRKKQQEAPETGKRRRKSRFAELVSREKPAFDPKDRTFEQYLEEYYQLDYEDIIDDQPCRFRYRTVVANDFGLTTEEVLAADEKELNRWCSLRKTCMFRSEREELSDLKSYRIKAEDVEKKKQILKSLTVEEEEALRRQQEGKTKVGKKRRERLKKQGEGEAEAEAGPSPKAAAKPLEPRTEPPESEEELLVPKKKKKKEEPRGGEKEKKAGGASRGKPKRPTKRRASGGRHRLLLKVGGREFSSQRLQAYGLNPKRLLFKQLHQQRQGKKLGKEQGKKQGKEQGAE</sequence>
<protein>
    <recommendedName>
        <fullName evidence="2">Protein KRI1 homolog</fullName>
    </recommendedName>
</protein>
<feature type="compositionally biased region" description="Basic residues" evidence="3">
    <location>
        <begin position="613"/>
        <end position="622"/>
    </location>
</feature>
<keyword evidence="6" id="KW-1185">Reference proteome</keyword>
<dbReference type="EMBL" id="JAHFZB010000041">
    <property type="protein sequence ID" value="KAK6468903.1"/>
    <property type="molecule type" value="Genomic_DNA"/>
</dbReference>
<dbReference type="InterPro" id="IPR018034">
    <property type="entry name" value="Kri1"/>
</dbReference>
<proteinExistence type="inferred from homology"/>
<dbReference type="PANTHER" id="PTHR14490:SF5">
    <property type="entry name" value="PROTEIN KRI1 HOMOLOG"/>
    <property type="match status" value="1"/>
</dbReference>
<feature type="domain" description="Kri1-like C-terminal" evidence="4">
    <location>
        <begin position="505"/>
        <end position="591"/>
    </location>
</feature>
<feature type="region of interest" description="Disordered" evidence="3">
    <location>
        <begin position="727"/>
        <end position="755"/>
    </location>
</feature>
<evidence type="ECO:0000313" key="5">
    <source>
        <dbReference type="EMBL" id="KAK6468903.1"/>
    </source>
</evidence>
<feature type="region of interest" description="Disordered" evidence="3">
    <location>
        <begin position="167"/>
        <end position="198"/>
    </location>
</feature>
<name>A0ABR0Y8W1_HUSHU</name>
<feature type="compositionally biased region" description="Low complexity" evidence="3">
    <location>
        <begin position="633"/>
        <end position="644"/>
    </location>
</feature>
<organism evidence="5 6">
    <name type="scientific">Huso huso</name>
    <name type="common">Beluga</name>
    <name type="synonym">Acipenser huso</name>
    <dbReference type="NCBI Taxonomy" id="61971"/>
    <lineage>
        <taxon>Eukaryota</taxon>
        <taxon>Metazoa</taxon>
        <taxon>Chordata</taxon>
        <taxon>Craniata</taxon>
        <taxon>Vertebrata</taxon>
        <taxon>Euteleostomi</taxon>
        <taxon>Actinopterygii</taxon>
        <taxon>Chondrostei</taxon>
        <taxon>Acipenseriformes</taxon>
        <taxon>Acipenseridae</taxon>
        <taxon>Huso</taxon>
    </lineage>
</organism>
<feature type="region of interest" description="Disordered" evidence="3">
    <location>
        <begin position="393"/>
        <end position="489"/>
    </location>
</feature>
<feature type="compositionally biased region" description="Basic and acidic residues" evidence="3">
    <location>
        <begin position="740"/>
        <end position="755"/>
    </location>
</feature>
<feature type="compositionally biased region" description="Acidic residues" evidence="3">
    <location>
        <begin position="446"/>
        <end position="456"/>
    </location>
</feature>
<dbReference type="Pfam" id="PF05178">
    <property type="entry name" value="Kri1"/>
    <property type="match status" value="1"/>
</dbReference>
<reference evidence="5 6" key="1">
    <citation type="submission" date="2021-05" db="EMBL/GenBank/DDBJ databases">
        <authorList>
            <person name="Zahm M."/>
            <person name="Klopp C."/>
            <person name="Cabau C."/>
            <person name="Kuhl H."/>
            <person name="Suciu R."/>
            <person name="Ciorpac M."/>
            <person name="Holostenco D."/>
            <person name="Gessner J."/>
            <person name="Wuertz S."/>
            <person name="Hohne C."/>
            <person name="Stock M."/>
            <person name="Gislard M."/>
            <person name="Lluch J."/>
            <person name="Milhes M."/>
            <person name="Lampietro C."/>
            <person name="Lopez Roques C."/>
            <person name="Donnadieu C."/>
            <person name="Du K."/>
            <person name="Schartl M."/>
            <person name="Guiguen Y."/>
        </authorList>
    </citation>
    <scope>NUCLEOTIDE SEQUENCE [LARGE SCALE GENOMIC DNA]</scope>
    <source>
        <strain evidence="5">Hh-F2</strain>
        <tissue evidence="5">Blood</tissue>
    </source>
</reference>